<comment type="similarity">
    <text evidence="1 2">Belongs to the BioY family.</text>
</comment>
<comment type="subcellular location">
    <subcellularLocation>
        <location evidence="2">Cell membrane</location>
        <topology evidence="2">Multi-pass membrane protein</topology>
    </subcellularLocation>
</comment>
<evidence type="ECO:0000256" key="3">
    <source>
        <dbReference type="SAM" id="Phobius"/>
    </source>
</evidence>
<evidence type="ECO:0000313" key="5">
    <source>
        <dbReference type="Proteomes" id="UP001549162"/>
    </source>
</evidence>
<dbReference type="Proteomes" id="UP001549162">
    <property type="component" value="Unassembled WGS sequence"/>
</dbReference>
<keyword evidence="2" id="KW-0813">Transport</keyword>
<dbReference type="Gene3D" id="1.10.1760.20">
    <property type="match status" value="1"/>
</dbReference>
<dbReference type="PANTHER" id="PTHR34295">
    <property type="entry name" value="BIOTIN TRANSPORTER BIOY"/>
    <property type="match status" value="1"/>
</dbReference>
<keyword evidence="5" id="KW-1185">Reference proteome</keyword>
<feature type="transmembrane region" description="Helical" evidence="3">
    <location>
        <begin position="111"/>
        <end position="130"/>
    </location>
</feature>
<dbReference type="PANTHER" id="PTHR34295:SF1">
    <property type="entry name" value="BIOTIN TRANSPORTER BIOY"/>
    <property type="match status" value="1"/>
</dbReference>
<keyword evidence="2 3" id="KW-0472">Membrane</keyword>
<reference evidence="4 5" key="1">
    <citation type="submission" date="2024-06" db="EMBL/GenBank/DDBJ databases">
        <title>Genomic Encyclopedia of Type Strains, Phase IV (KMG-IV): sequencing the most valuable type-strain genomes for metagenomic binning, comparative biology and taxonomic classification.</title>
        <authorList>
            <person name="Goeker M."/>
        </authorList>
    </citation>
    <scope>NUCLEOTIDE SEQUENCE [LARGE SCALE GENOMIC DNA]</scope>
    <source>
        <strain evidence="4 5">DSM 21460</strain>
    </source>
</reference>
<feature type="transmembrane region" description="Helical" evidence="3">
    <location>
        <begin position="50"/>
        <end position="73"/>
    </location>
</feature>
<keyword evidence="3" id="KW-0812">Transmembrane</keyword>
<accession>A0ABV2J7M7</accession>
<dbReference type="Pfam" id="PF02632">
    <property type="entry name" value="BioY"/>
    <property type="match status" value="1"/>
</dbReference>
<dbReference type="PIRSF" id="PIRSF016661">
    <property type="entry name" value="BioY"/>
    <property type="match status" value="1"/>
</dbReference>
<protein>
    <recommendedName>
        <fullName evidence="2">Biotin transporter</fullName>
    </recommendedName>
</protein>
<organism evidence="4 5">
    <name type="scientific">Peptoniphilus olsenii</name>
    <dbReference type="NCBI Taxonomy" id="411570"/>
    <lineage>
        <taxon>Bacteria</taxon>
        <taxon>Bacillati</taxon>
        <taxon>Bacillota</taxon>
        <taxon>Tissierellia</taxon>
        <taxon>Tissierellales</taxon>
        <taxon>Peptoniphilaceae</taxon>
        <taxon>Peptoniphilus</taxon>
    </lineage>
</organism>
<evidence type="ECO:0000313" key="4">
    <source>
        <dbReference type="EMBL" id="MET3616782.1"/>
    </source>
</evidence>
<dbReference type="InterPro" id="IPR003784">
    <property type="entry name" value="BioY"/>
</dbReference>
<proteinExistence type="inferred from homology"/>
<dbReference type="EMBL" id="JBEPMA010000002">
    <property type="protein sequence ID" value="MET3616782.1"/>
    <property type="molecule type" value="Genomic_DNA"/>
</dbReference>
<gene>
    <name evidence="4" type="ORF">ABID14_000407</name>
</gene>
<sequence>MKIKTKDLTKMALLVALIAVGAFISIPLGPVPFTLQNFFVFMTGLLLTPWQAFLTVLVYVLLGLIGLPIFAGFTGGFQSVFSPTFGFLISFVIGAFMISKLTRKETSSVKIMIVLVLAEVLFYAIGLPYFHIIMKNVMGNPMDLSKIMSLAMIPFLIPDMIKAAVAAIIAPRINKALNRR</sequence>
<name>A0ABV2J7M7_9FIRM</name>
<keyword evidence="3" id="KW-1133">Transmembrane helix</keyword>
<comment type="caution">
    <text evidence="4">The sequence shown here is derived from an EMBL/GenBank/DDBJ whole genome shotgun (WGS) entry which is preliminary data.</text>
</comment>
<evidence type="ECO:0000256" key="1">
    <source>
        <dbReference type="ARBA" id="ARBA00010692"/>
    </source>
</evidence>
<dbReference type="RefSeq" id="WP_354366791.1">
    <property type="nucleotide sequence ID" value="NZ_JBEPMA010000002.1"/>
</dbReference>
<evidence type="ECO:0000256" key="2">
    <source>
        <dbReference type="PIRNR" id="PIRNR016661"/>
    </source>
</evidence>
<feature type="transmembrane region" description="Helical" evidence="3">
    <location>
        <begin position="80"/>
        <end position="99"/>
    </location>
</feature>
<feature type="transmembrane region" description="Helical" evidence="3">
    <location>
        <begin position="12"/>
        <end position="30"/>
    </location>
</feature>
<keyword evidence="2" id="KW-1003">Cell membrane</keyword>